<proteinExistence type="predicted"/>
<sequence>MRLVSLSPKAKEILHTVGEDAYPNTDLIVHLVDYIMQTTQDGAILVFVPGIGCDTSIDSPFGSVEPDTGSQVPSSVMVLYRSGFIIIGFCY</sequence>
<name>A0A183A1W2_9TREM</name>
<dbReference type="EMBL" id="UZAN01004329">
    <property type="protein sequence ID" value="VDP31259.1"/>
    <property type="molecule type" value="Genomic_DNA"/>
</dbReference>
<reference evidence="1 2" key="2">
    <citation type="submission" date="2018-11" db="EMBL/GenBank/DDBJ databases">
        <authorList>
            <consortium name="Pathogen Informatics"/>
        </authorList>
    </citation>
    <scope>NUCLEOTIDE SEQUENCE [LARGE SCALE GENOMIC DNA]</scope>
    <source>
        <strain evidence="1 2">Egypt</strain>
    </source>
</reference>
<evidence type="ECO:0000313" key="3">
    <source>
        <dbReference type="WBParaSite" id="ECPE_0000094701-mRNA-1"/>
    </source>
</evidence>
<keyword evidence="2" id="KW-1185">Reference proteome</keyword>
<dbReference type="Proteomes" id="UP000272942">
    <property type="component" value="Unassembled WGS sequence"/>
</dbReference>
<gene>
    <name evidence="1" type="ORF">ECPE_LOCUS947</name>
</gene>
<dbReference type="AlphaFoldDB" id="A0A183A1W2"/>
<organism evidence="3">
    <name type="scientific">Echinostoma caproni</name>
    <dbReference type="NCBI Taxonomy" id="27848"/>
    <lineage>
        <taxon>Eukaryota</taxon>
        <taxon>Metazoa</taxon>
        <taxon>Spiralia</taxon>
        <taxon>Lophotrochozoa</taxon>
        <taxon>Platyhelminthes</taxon>
        <taxon>Trematoda</taxon>
        <taxon>Digenea</taxon>
        <taxon>Plagiorchiida</taxon>
        <taxon>Echinostomata</taxon>
        <taxon>Echinostomatoidea</taxon>
        <taxon>Echinostomatidae</taxon>
        <taxon>Echinostoma</taxon>
    </lineage>
</organism>
<reference evidence="3" key="1">
    <citation type="submission" date="2016-06" db="UniProtKB">
        <authorList>
            <consortium name="WormBaseParasite"/>
        </authorList>
    </citation>
    <scope>IDENTIFICATION</scope>
</reference>
<dbReference type="WBParaSite" id="ECPE_0000094701-mRNA-1">
    <property type="protein sequence ID" value="ECPE_0000094701-mRNA-1"/>
    <property type="gene ID" value="ECPE_0000094701"/>
</dbReference>
<evidence type="ECO:0000313" key="1">
    <source>
        <dbReference type="EMBL" id="VDP31259.1"/>
    </source>
</evidence>
<accession>A0A183A1W2</accession>
<evidence type="ECO:0000313" key="2">
    <source>
        <dbReference type="Proteomes" id="UP000272942"/>
    </source>
</evidence>
<protein>
    <submittedName>
        <fullName evidence="3">ATP-dependent Clp protease proteolytic subunit</fullName>
    </submittedName>
</protein>